<accession>A0A6N7XXQ0</accession>
<protein>
    <submittedName>
        <fullName evidence="1">YkuS family protein</fullName>
    </submittedName>
</protein>
<dbReference type="AlphaFoldDB" id="A0A6N7XXQ0"/>
<keyword evidence="2" id="KW-1185">Reference proteome</keyword>
<reference evidence="1 2" key="1">
    <citation type="submission" date="2019-09" db="EMBL/GenBank/DDBJ databases">
        <title>In-depth cultivation of the pig gut microbiome towards novel bacterial diversity and tailored functional studies.</title>
        <authorList>
            <person name="Wylensek D."/>
            <person name="Hitch T.C.A."/>
            <person name="Clavel T."/>
        </authorList>
    </citation>
    <scope>NUCLEOTIDE SEQUENCE [LARGE SCALE GENOMIC DNA]</scope>
    <source>
        <strain evidence="1 2">WCA3-693-APC-4?</strain>
    </source>
</reference>
<sequence length="85" mass="9111">MKKIGIEKGLSNVAGHLIKSGYTVESLSGSIDENIKKLSGLDAIVTAGYNTDMMGISDTETKAPVINAKGLTPEEVKNRLDEEFK</sequence>
<evidence type="ECO:0000313" key="1">
    <source>
        <dbReference type="EMBL" id="MSU02223.1"/>
    </source>
</evidence>
<dbReference type="InterPro" id="IPR005370">
    <property type="entry name" value="UPF0180"/>
</dbReference>
<dbReference type="Proteomes" id="UP000469523">
    <property type="component" value="Unassembled WGS sequence"/>
</dbReference>
<gene>
    <name evidence="1" type="ORF">FYJ83_12150</name>
</gene>
<dbReference type="Pfam" id="PF03698">
    <property type="entry name" value="UPF0180"/>
    <property type="match status" value="1"/>
</dbReference>
<name>A0A6N7XXQ0_9FIRM</name>
<proteinExistence type="predicted"/>
<evidence type="ECO:0000313" key="2">
    <source>
        <dbReference type="Proteomes" id="UP000469523"/>
    </source>
</evidence>
<dbReference type="RefSeq" id="WP_154440876.1">
    <property type="nucleotide sequence ID" value="NZ_JAHLPJ010000001.1"/>
</dbReference>
<organism evidence="1 2">
    <name type="scientific">Tissierella pigra</name>
    <dbReference type="NCBI Taxonomy" id="2607614"/>
    <lineage>
        <taxon>Bacteria</taxon>
        <taxon>Bacillati</taxon>
        <taxon>Bacillota</taxon>
        <taxon>Tissierellia</taxon>
        <taxon>Tissierellales</taxon>
        <taxon>Tissierellaceae</taxon>
        <taxon>Tissierella</taxon>
    </lineage>
</organism>
<comment type="caution">
    <text evidence="1">The sequence shown here is derived from an EMBL/GenBank/DDBJ whole genome shotgun (WGS) entry which is preliminary data.</text>
</comment>
<dbReference type="EMBL" id="VUNQ01000027">
    <property type="protein sequence ID" value="MSU02223.1"/>
    <property type="molecule type" value="Genomic_DNA"/>
</dbReference>